<keyword evidence="11" id="KW-0472">Membrane</keyword>
<feature type="compositionally biased region" description="Polar residues" evidence="19">
    <location>
        <begin position="917"/>
        <end position="935"/>
    </location>
</feature>
<feature type="region of interest" description="Disordered" evidence="19">
    <location>
        <begin position="849"/>
        <end position="898"/>
    </location>
</feature>
<keyword evidence="4" id="KW-0813">Transport</keyword>
<dbReference type="CTD" id="22872"/>
<dbReference type="GeneID" id="100465879"/>
<keyword evidence="6 18" id="KW-0853">WD repeat</keyword>
<feature type="region of interest" description="Disordered" evidence="19">
    <location>
        <begin position="916"/>
        <end position="935"/>
    </location>
</feature>
<feature type="compositionally biased region" description="Polar residues" evidence="19">
    <location>
        <begin position="849"/>
        <end position="859"/>
    </location>
</feature>
<evidence type="ECO:0000256" key="7">
    <source>
        <dbReference type="ARBA" id="ARBA00022737"/>
    </source>
</evidence>
<evidence type="ECO:0000313" key="22">
    <source>
        <dbReference type="Proteomes" id="UP000008912"/>
    </source>
</evidence>
<evidence type="ECO:0000256" key="11">
    <source>
        <dbReference type="ARBA" id="ARBA00023136"/>
    </source>
</evidence>
<evidence type="ECO:0000256" key="8">
    <source>
        <dbReference type="ARBA" id="ARBA00022824"/>
    </source>
</evidence>
<evidence type="ECO:0000256" key="18">
    <source>
        <dbReference type="PROSITE-ProRule" id="PRU00221"/>
    </source>
</evidence>
<dbReference type="FunFam" id="1.20.940.10:FF:000001">
    <property type="entry name" value="Protein transport protein Sec31A isoform A"/>
    <property type="match status" value="1"/>
</dbReference>
<dbReference type="PANTHER" id="PTHR13923:SF23">
    <property type="entry name" value="PROTEIN TRANSPORT PROTEIN SEC31A"/>
    <property type="match status" value="1"/>
</dbReference>
<accession>A0A7N5KS88</accession>
<evidence type="ECO:0000256" key="3">
    <source>
        <dbReference type="ARBA" id="ARBA00009358"/>
    </source>
</evidence>
<evidence type="ECO:0000256" key="1">
    <source>
        <dbReference type="ARBA" id="ARBA00004299"/>
    </source>
</evidence>
<evidence type="ECO:0000256" key="5">
    <source>
        <dbReference type="ARBA" id="ARBA00022490"/>
    </source>
</evidence>
<evidence type="ECO:0000256" key="13">
    <source>
        <dbReference type="ARBA" id="ARBA00025471"/>
    </source>
</evidence>
<reference evidence="21" key="2">
    <citation type="submission" date="2025-08" db="UniProtKB">
        <authorList>
            <consortium name="Ensembl"/>
        </authorList>
    </citation>
    <scope>IDENTIFICATION</scope>
</reference>
<evidence type="ECO:0000256" key="19">
    <source>
        <dbReference type="SAM" id="MobiDB-lite"/>
    </source>
</evidence>
<dbReference type="FunFam" id="2.130.10.10:FF:000009">
    <property type="entry name" value="Protein transport protein Sec31A isoform A"/>
    <property type="match status" value="1"/>
</dbReference>
<gene>
    <name evidence="21" type="primary">SEC31A</name>
</gene>
<dbReference type="RefSeq" id="XP_002912517.1">
    <property type="nucleotide sequence ID" value="XM_002912471.4"/>
</dbReference>
<comment type="subcellular location">
    <subcellularLocation>
        <location evidence="1">Cytoplasmic vesicle</location>
        <location evidence="1">COPII-coated vesicle membrane</location>
        <topology evidence="1">Peripheral membrane protein</topology>
        <orientation evidence="1">Cytoplasmic side</orientation>
    </subcellularLocation>
    <subcellularLocation>
        <location evidence="2">Endoplasmic reticulum membrane</location>
        <topology evidence="2">Peripheral membrane protein</topology>
    </subcellularLocation>
</comment>
<comment type="function">
    <text evidence="13">Component of the coat protein complex II (COPII) which promotes the formation of transport vesicles from the endoplasmic reticulum (ER). The coat has two main functions, the physical deformation of the endoplasmic reticulum membrane into vesicles and the selection of cargo molecules.</text>
</comment>
<keyword evidence="12" id="KW-0968">Cytoplasmic vesicle</keyword>
<dbReference type="Proteomes" id="UP000008912">
    <property type="component" value="Unassembled WGS sequence"/>
</dbReference>
<dbReference type="PROSITE" id="PS50082">
    <property type="entry name" value="WD_REPEATS_2"/>
    <property type="match status" value="1"/>
</dbReference>
<dbReference type="SMART" id="SM00320">
    <property type="entry name" value="WD40"/>
    <property type="match status" value="6"/>
</dbReference>
<proteinExistence type="inferred from homology"/>
<evidence type="ECO:0000256" key="6">
    <source>
        <dbReference type="ARBA" id="ARBA00022574"/>
    </source>
</evidence>
<feature type="domain" description="Sec16 Sec23-binding" evidence="20">
    <location>
        <begin position="572"/>
        <end position="765"/>
    </location>
</feature>
<name>A0A7N5KS88_AILME</name>
<keyword evidence="9" id="KW-0931">ER-Golgi transport</keyword>
<comment type="similarity">
    <text evidence="3">Belongs to the WD repeat SEC31 family.</text>
</comment>
<feature type="region of interest" description="Disordered" evidence="19">
    <location>
        <begin position="789"/>
        <end position="822"/>
    </location>
</feature>
<dbReference type="GO" id="GO:0090110">
    <property type="term" value="P:COPII-coated vesicle cargo loading"/>
    <property type="evidence" value="ECO:0007669"/>
    <property type="project" value="TreeGrafter"/>
</dbReference>
<dbReference type="Gene3D" id="1.20.940.10">
    <property type="entry name" value="Functional domain of the splicing factor Prp18"/>
    <property type="match status" value="1"/>
</dbReference>
<sequence>MKLKEVDRTAMQAWSPAQNHPIYLATGTSAQQLDATFSTSASLEIFELDLSDPSLDMKSCATFSSSHRYHKLIWGPHKMDPKGNVSGVLIAGGENGNIILYDPSKIIAGDKEVVIAQNDKHTGPVRALDVNIFQTNLVASGANESEIYIWDLNNFATPMTPGAKTQPPEDISCIAWNRQVQHILASASPSGRATVWDLRKNEPIIKVSDHSNRMHCSGLAWHPDVATQMVLASEDDRLPVVQMWDLRFASSPLRVLENHARGILAIAWSMADPELLLSCGKDAKILCSNPNTGEVLYELPTNTQWCFDIQWCPRNPAVLSAASFDGRISVYSIMGGSADGLRQKQVDKLSSSFGNLDPFGTGQPLPPLQIPQQTAQHNIVLPLKKPPKWIRRPVGASFSFGGKLVTFENVKTQAQQGAEQQQQQHVFISQVVTEKEFLSRSDQLQQVVQSQGFVSYCQKKIDASQTEFEKNVWSFLKVNFEDDSRGKYLELLGYRKEDLGKKIALALNKVDGPDVALKDSDQVAQNDGEESPAAEEQLLGECIKEGKQESEFLPSAGGTFNISISGDIDGLITQALLTGNFESAVDLCLHDNRMADAIILAIAGGQELLAQTQKKYFAKSQSKITRLITAVVMKNWKEIVESCDLKNWREALAAVLTYAKPDEFSALCDLLGTRLESEGDSLLQTQACLCYICAGNVEKLVACWTKAQDGSNPLSLQDLIEKVVILRKAVQLTQAMDTNTVGVLLAEKMSQYANLLAAQGSIAAALAFLPENTNQPNIVQLRDRLCRAQGQPVPGQESPKIPYERQQLPKGRPGPMAGHTQMPRVPAQQYYPHGENPPPPGFIMHGNVNPNAATAQLPTSPGHMHTQVPPYPQPQRPQNGWNDPPALNRVPKKKKMPENFMPPVPITSPIMNPLGDPQSQMLPQQPSAPVPLSSQASFPQPHLAGGQTFHGIQQPLGQLGMPPSFSKPNIEGAPGAPIGNTIQHVQSLPTEKITKKPIPDEHLILKTTFEDLIQRCLSSATDPQTKRKLDDASKRLEFLYDKLREQTLSPTIINGLHNIARSIESRNYSEGLTIHTHIVSTSNFSETSAFMPVLKVVLTQANKLGV</sequence>
<comment type="subunit">
    <text evidence="17">COPII is composed of at least 5 proteins: the SEC23/24 complex, the SEC13/31 complex and SAR1. SEC13 and SEC31 make a 2:2 tetramer that forms the edge element of the COPII outer coat. The tetramer self-assembles in multiple copies to form the complete polyhedral cage. Interacts (via WD 8) with SEC13. Interacts with PDCD6; interaction takes place in response to cytosolic calcium increase and leads to bridge together the BCR(KLHL12) complex and SEC31A, leading to monoubiquitination. Interacts with KLHL12.</text>
</comment>
<dbReference type="InterPro" id="IPR024298">
    <property type="entry name" value="Sec16_Sec23-bd"/>
</dbReference>
<dbReference type="GO" id="GO:0030127">
    <property type="term" value="C:COPII vesicle coat"/>
    <property type="evidence" value="ECO:0007669"/>
    <property type="project" value="TreeGrafter"/>
</dbReference>
<dbReference type="Gene3D" id="2.130.10.10">
    <property type="entry name" value="YVTN repeat-like/Quinoprotein amine dehydrogenase"/>
    <property type="match status" value="1"/>
</dbReference>
<keyword evidence="22" id="KW-1185">Reference proteome</keyword>
<keyword evidence="8" id="KW-0256">Endoplasmic reticulum</keyword>
<organism evidence="21 22">
    <name type="scientific">Ailuropoda melanoleuca</name>
    <name type="common">Giant panda</name>
    <dbReference type="NCBI Taxonomy" id="9646"/>
    <lineage>
        <taxon>Eukaryota</taxon>
        <taxon>Metazoa</taxon>
        <taxon>Chordata</taxon>
        <taxon>Craniata</taxon>
        <taxon>Vertebrata</taxon>
        <taxon>Euteleostomi</taxon>
        <taxon>Mammalia</taxon>
        <taxon>Eutheria</taxon>
        <taxon>Laurasiatheria</taxon>
        <taxon>Carnivora</taxon>
        <taxon>Caniformia</taxon>
        <taxon>Ursidae</taxon>
        <taxon>Ailuropoda</taxon>
    </lineage>
</organism>
<dbReference type="GO" id="GO:0005198">
    <property type="term" value="F:structural molecule activity"/>
    <property type="evidence" value="ECO:0007669"/>
    <property type="project" value="TreeGrafter"/>
</dbReference>
<dbReference type="InterPro" id="IPR036322">
    <property type="entry name" value="WD40_repeat_dom_sf"/>
</dbReference>
<evidence type="ECO:0000256" key="2">
    <source>
        <dbReference type="ARBA" id="ARBA00004406"/>
    </source>
</evidence>
<dbReference type="FunFam" id="1.25.40.1030:FF:000001">
    <property type="entry name" value="protein transport protein Sec31A isoform X3"/>
    <property type="match status" value="1"/>
</dbReference>
<protein>
    <recommendedName>
        <fullName evidence="14">Protein transport protein Sec31A</fullName>
    </recommendedName>
    <alternativeName>
        <fullName evidence="16">SEC31-like protein 1</fullName>
    </alternativeName>
    <alternativeName>
        <fullName evidence="15">SEC31-related protein A</fullName>
    </alternativeName>
</protein>
<dbReference type="AlphaFoldDB" id="A0A7N5KS88"/>
<evidence type="ECO:0000256" key="17">
    <source>
        <dbReference type="ARBA" id="ARBA00062896"/>
    </source>
</evidence>
<dbReference type="Gene3D" id="1.25.40.1030">
    <property type="match status" value="1"/>
</dbReference>
<keyword evidence="10" id="KW-0653">Protein transport</keyword>
<keyword evidence="7" id="KW-0677">Repeat</keyword>
<evidence type="ECO:0000256" key="12">
    <source>
        <dbReference type="ARBA" id="ARBA00023329"/>
    </source>
</evidence>
<keyword evidence="5" id="KW-0963">Cytoplasm</keyword>
<dbReference type="InterPro" id="IPR001680">
    <property type="entry name" value="WD40_rpt"/>
</dbReference>
<dbReference type="GO" id="GO:0070971">
    <property type="term" value="C:endoplasmic reticulum exit site"/>
    <property type="evidence" value="ECO:0007669"/>
    <property type="project" value="TreeGrafter"/>
</dbReference>
<evidence type="ECO:0000256" key="15">
    <source>
        <dbReference type="ARBA" id="ARBA00041470"/>
    </source>
</evidence>
<dbReference type="OrthoDB" id="542917at2759"/>
<dbReference type="InterPro" id="IPR040251">
    <property type="entry name" value="SEC31-like"/>
</dbReference>
<evidence type="ECO:0000256" key="10">
    <source>
        <dbReference type="ARBA" id="ARBA00022927"/>
    </source>
</evidence>
<dbReference type="GO" id="GO:0015031">
    <property type="term" value="P:protein transport"/>
    <property type="evidence" value="ECO:0007669"/>
    <property type="project" value="UniProtKB-KW"/>
</dbReference>
<dbReference type="GeneTree" id="ENSGT00390000003175"/>
<dbReference type="GO" id="GO:0005789">
    <property type="term" value="C:endoplasmic reticulum membrane"/>
    <property type="evidence" value="ECO:0007669"/>
    <property type="project" value="UniProtKB-SubCell"/>
</dbReference>
<evidence type="ECO:0000256" key="16">
    <source>
        <dbReference type="ARBA" id="ARBA00043112"/>
    </source>
</evidence>
<reference evidence="21" key="3">
    <citation type="submission" date="2025-09" db="UniProtKB">
        <authorList>
            <consortium name="Ensembl"/>
        </authorList>
    </citation>
    <scope>IDENTIFICATION</scope>
</reference>
<evidence type="ECO:0000256" key="14">
    <source>
        <dbReference type="ARBA" id="ARBA00039468"/>
    </source>
</evidence>
<evidence type="ECO:0000259" key="20">
    <source>
        <dbReference type="Pfam" id="PF12931"/>
    </source>
</evidence>
<evidence type="ECO:0000256" key="9">
    <source>
        <dbReference type="ARBA" id="ARBA00022892"/>
    </source>
</evidence>
<evidence type="ECO:0000313" key="21">
    <source>
        <dbReference type="Ensembl" id="ENSAMEP00000044070.1"/>
    </source>
</evidence>
<dbReference type="Pfam" id="PF12931">
    <property type="entry name" value="TPR_Sec16"/>
    <property type="match status" value="1"/>
</dbReference>
<feature type="repeat" description="WD" evidence="18">
    <location>
        <begin position="118"/>
        <end position="160"/>
    </location>
</feature>
<dbReference type="GO" id="GO:0007029">
    <property type="term" value="P:endoplasmic reticulum organization"/>
    <property type="evidence" value="ECO:0007669"/>
    <property type="project" value="TreeGrafter"/>
</dbReference>
<dbReference type="PANTHER" id="PTHR13923">
    <property type="entry name" value="SEC31-RELATED PROTEIN"/>
    <property type="match status" value="1"/>
</dbReference>
<dbReference type="InterPro" id="IPR015943">
    <property type="entry name" value="WD40/YVTN_repeat-like_dom_sf"/>
</dbReference>
<dbReference type="SUPFAM" id="SSF50978">
    <property type="entry name" value="WD40 repeat-like"/>
    <property type="match status" value="1"/>
</dbReference>
<reference evidence="21 22" key="1">
    <citation type="journal article" date="2010" name="Nature">
        <title>The sequence and de novo assembly of the giant panda genome.</title>
        <authorList>
            <person name="Li R."/>
            <person name="Fan W."/>
            <person name="Tian G."/>
            <person name="Zhu H."/>
            <person name="He L."/>
            <person name="Cai J."/>
            <person name="Huang Q."/>
            <person name="Cai Q."/>
            <person name="Li B."/>
            <person name="Bai Y."/>
            <person name="Zhang Z."/>
            <person name="Zhang Y."/>
            <person name="Wang W."/>
            <person name="Li J."/>
            <person name="Wei F."/>
            <person name="Li H."/>
            <person name="Jian M."/>
            <person name="Li J."/>
            <person name="Zhang Z."/>
            <person name="Nielsen R."/>
            <person name="Li D."/>
            <person name="Gu W."/>
            <person name="Yang Z."/>
            <person name="Xuan Z."/>
            <person name="Ryder O.A."/>
            <person name="Leung F.C."/>
            <person name="Zhou Y."/>
            <person name="Cao J."/>
            <person name="Sun X."/>
            <person name="Fu Y."/>
            <person name="Fang X."/>
            <person name="Guo X."/>
            <person name="Wang B."/>
            <person name="Hou R."/>
            <person name="Shen F."/>
            <person name="Mu B."/>
            <person name="Ni P."/>
            <person name="Lin R."/>
            <person name="Qian W."/>
            <person name="Wang G."/>
            <person name="Yu C."/>
            <person name="Nie W."/>
            <person name="Wang J."/>
            <person name="Wu Z."/>
            <person name="Liang H."/>
            <person name="Min J."/>
            <person name="Wu Q."/>
            <person name="Cheng S."/>
            <person name="Ruan J."/>
            <person name="Wang M."/>
            <person name="Shi Z."/>
            <person name="Wen M."/>
            <person name="Liu B."/>
            <person name="Ren X."/>
            <person name="Zheng H."/>
            <person name="Dong D."/>
            <person name="Cook K."/>
            <person name="Shan G."/>
            <person name="Zhang H."/>
            <person name="Kosiol C."/>
            <person name="Xie X."/>
            <person name="Lu Z."/>
            <person name="Zheng H."/>
            <person name="Li Y."/>
            <person name="Steiner C.C."/>
            <person name="Lam T.T."/>
            <person name="Lin S."/>
            <person name="Zhang Q."/>
            <person name="Li G."/>
            <person name="Tian J."/>
            <person name="Gong T."/>
            <person name="Liu H."/>
            <person name="Zhang D."/>
            <person name="Fang L."/>
            <person name="Ye C."/>
            <person name="Zhang J."/>
            <person name="Hu W."/>
            <person name="Xu A."/>
            <person name="Ren Y."/>
            <person name="Zhang G."/>
            <person name="Bruford M.W."/>
            <person name="Li Q."/>
            <person name="Ma L."/>
            <person name="Guo Y."/>
            <person name="An N."/>
            <person name="Hu Y."/>
            <person name="Zheng Y."/>
            <person name="Shi Y."/>
            <person name="Li Z."/>
            <person name="Liu Q."/>
            <person name="Chen Y."/>
            <person name="Zhao J."/>
            <person name="Qu N."/>
            <person name="Zhao S."/>
            <person name="Tian F."/>
            <person name="Wang X."/>
            <person name="Wang H."/>
            <person name="Xu L."/>
            <person name="Liu X."/>
            <person name="Vinar T."/>
            <person name="Wang Y."/>
            <person name="Lam T.W."/>
            <person name="Yiu S.M."/>
            <person name="Liu S."/>
            <person name="Zhang H."/>
            <person name="Li D."/>
            <person name="Huang Y."/>
            <person name="Wang X."/>
            <person name="Yang G."/>
            <person name="Jiang Z."/>
            <person name="Wang J."/>
            <person name="Qin N."/>
            <person name="Li L."/>
            <person name="Li J."/>
            <person name="Bolund L."/>
            <person name="Kristiansen K."/>
            <person name="Wong G.K."/>
            <person name="Olson M."/>
            <person name="Zhang X."/>
            <person name="Li S."/>
            <person name="Yang H."/>
            <person name="Wang J."/>
            <person name="Wang J."/>
        </authorList>
    </citation>
    <scope>NUCLEOTIDE SEQUENCE [LARGE SCALE GENOMIC DNA]</scope>
</reference>
<evidence type="ECO:0000256" key="4">
    <source>
        <dbReference type="ARBA" id="ARBA00022448"/>
    </source>
</evidence>
<dbReference type="Ensembl" id="ENSAMET00000030737.1">
    <property type="protein sequence ID" value="ENSAMEP00000044070.1"/>
    <property type="gene ID" value="ENSAMEG00000005066.2"/>
</dbReference>